<protein>
    <submittedName>
        <fullName evidence="2">AbgT family transporter</fullName>
    </submittedName>
</protein>
<dbReference type="AlphaFoldDB" id="A0AAW7YAG7"/>
<dbReference type="GO" id="GO:0015558">
    <property type="term" value="F:secondary active p-aminobenzoyl-glutamate transmembrane transporter activity"/>
    <property type="evidence" value="ECO:0007669"/>
    <property type="project" value="InterPro"/>
</dbReference>
<dbReference type="RefSeq" id="WP_303500186.1">
    <property type="nucleotide sequence ID" value="NZ_JAUOPU010000015.1"/>
</dbReference>
<comment type="caution">
    <text evidence="2">The sequence shown here is derived from an EMBL/GenBank/DDBJ whole genome shotgun (WGS) entry which is preliminary data.</text>
</comment>
<dbReference type="Pfam" id="PF03806">
    <property type="entry name" value="ABG_transport"/>
    <property type="match status" value="1"/>
</dbReference>
<name>A0AAW7YAG7_9GAMM</name>
<proteinExistence type="predicted"/>
<feature type="transmembrane region" description="Helical" evidence="1">
    <location>
        <begin position="20"/>
        <end position="42"/>
    </location>
</feature>
<evidence type="ECO:0000313" key="3">
    <source>
        <dbReference type="Proteomes" id="UP001170624"/>
    </source>
</evidence>
<dbReference type="GO" id="GO:1902604">
    <property type="term" value="P:p-aminobenzoyl-glutamate transmembrane transport"/>
    <property type="evidence" value="ECO:0007669"/>
    <property type="project" value="InterPro"/>
</dbReference>
<evidence type="ECO:0000313" key="2">
    <source>
        <dbReference type="EMBL" id="MDO6543769.1"/>
    </source>
</evidence>
<sequence>MRNYNPELTFGDVIAMMVPYSLAFLSVWTTVLVCFFAFVIPLGF</sequence>
<dbReference type="InterPro" id="IPR004697">
    <property type="entry name" value="AbgT"/>
</dbReference>
<dbReference type="Proteomes" id="UP001170624">
    <property type="component" value="Unassembled WGS sequence"/>
</dbReference>
<keyword evidence="1" id="KW-0472">Membrane</keyword>
<accession>A0AAW7YAG7</accession>
<reference evidence="2" key="1">
    <citation type="submission" date="2023-07" db="EMBL/GenBank/DDBJ databases">
        <title>Genome content predicts the carbon catabolic preferences of heterotrophic bacteria.</title>
        <authorList>
            <person name="Gralka M."/>
        </authorList>
    </citation>
    <scope>NUCLEOTIDE SEQUENCE</scope>
    <source>
        <strain evidence="2">G2M05</strain>
    </source>
</reference>
<gene>
    <name evidence="2" type="ORF">Q4568_14580</name>
</gene>
<evidence type="ECO:0000256" key="1">
    <source>
        <dbReference type="SAM" id="Phobius"/>
    </source>
</evidence>
<keyword evidence="1" id="KW-0812">Transmembrane</keyword>
<organism evidence="2 3">
    <name type="scientific">Photobacterium sanguinicancri</name>
    <dbReference type="NCBI Taxonomy" id="875932"/>
    <lineage>
        <taxon>Bacteria</taxon>
        <taxon>Pseudomonadati</taxon>
        <taxon>Pseudomonadota</taxon>
        <taxon>Gammaproteobacteria</taxon>
        <taxon>Vibrionales</taxon>
        <taxon>Vibrionaceae</taxon>
        <taxon>Photobacterium</taxon>
    </lineage>
</organism>
<keyword evidence="1" id="KW-1133">Transmembrane helix</keyword>
<dbReference type="EMBL" id="JAUOPU010000015">
    <property type="protein sequence ID" value="MDO6543769.1"/>
    <property type="molecule type" value="Genomic_DNA"/>
</dbReference>